<gene>
    <name evidence="2" type="ORF">T551_01630</name>
</gene>
<dbReference type="AlphaFoldDB" id="A0A0W4ZRS6"/>
<dbReference type="STRING" id="1408657.A0A0W4ZRS6"/>
<dbReference type="RefSeq" id="XP_018230068.1">
    <property type="nucleotide sequence ID" value="XM_018373893.1"/>
</dbReference>
<dbReference type="PANTHER" id="PTHR28245">
    <property type="entry name" value="ARF3-INTERACTING PROTEIN 1"/>
    <property type="match status" value="1"/>
</dbReference>
<proteinExistence type="predicted"/>
<dbReference type="GeneID" id="28940148"/>
<evidence type="ECO:0000259" key="1">
    <source>
        <dbReference type="PROSITE" id="PS50211"/>
    </source>
</evidence>
<keyword evidence="3" id="KW-1185">Reference proteome</keyword>
<comment type="caution">
    <text evidence="2">The sequence shown here is derived from an EMBL/GenBank/DDBJ whole genome shotgun (WGS) entry which is preliminary data.</text>
</comment>
<dbReference type="eggNOG" id="ENOG502QQUZ">
    <property type="taxonomic scope" value="Eukaryota"/>
</dbReference>
<dbReference type="InterPro" id="IPR037516">
    <property type="entry name" value="Tripartite_DENN"/>
</dbReference>
<dbReference type="VEuPathDB" id="FungiDB:T551_01630"/>
<dbReference type="PANTHER" id="PTHR28245:SF1">
    <property type="entry name" value="ARF3-INTERACTING PROTEIN 1"/>
    <property type="match status" value="1"/>
</dbReference>
<evidence type="ECO:0000313" key="3">
    <source>
        <dbReference type="Proteomes" id="UP000053447"/>
    </source>
</evidence>
<dbReference type="GO" id="GO:0005886">
    <property type="term" value="C:plasma membrane"/>
    <property type="evidence" value="ECO:0007669"/>
    <property type="project" value="TreeGrafter"/>
</dbReference>
<dbReference type="OrthoDB" id="66409at2759"/>
<reference evidence="3" key="1">
    <citation type="journal article" date="2016" name="Nat. Commun.">
        <title>Genome analysis of three Pneumocystis species reveals adaptation mechanisms to life exclusively in mammalian hosts.</title>
        <authorList>
            <person name="Ma L."/>
            <person name="Chen Z."/>
            <person name="Huang D.W."/>
            <person name="Kutty G."/>
            <person name="Ishihara M."/>
            <person name="Wang H."/>
            <person name="Abouelleil A."/>
            <person name="Bishop L."/>
            <person name="Davey E."/>
            <person name="Deng R."/>
            <person name="Deng X."/>
            <person name="Fan L."/>
            <person name="Fantoni G."/>
            <person name="Fitzgerald M."/>
            <person name="Gogineni E."/>
            <person name="Goldberg J.M."/>
            <person name="Handley G."/>
            <person name="Hu X."/>
            <person name="Huber C."/>
            <person name="Jiao X."/>
            <person name="Jones K."/>
            <person name="Levin J.Z."/>
            <person name="Liu Y."/>
            <person name="Macdonald P."/>
            <person name="Melnikov A."/>
            <person name="Raley C."/>
            <person name="Sassi M."/>
            <person name="Sherman B.T."/>
            <person name="Song X."/>
            <person name="Sykes S."/>
            <person name="Tran B."/>
            <person name="Walsh L."/>
            <person name="Xia Y."/>
            <person name="Yang J."/>
            <person name="Young S."/>
            <person name="Zeng Q."/>
            <person name="Zheng X."/>
            <person name="Stephens R."/>
            <person name="Nusbaum C."/>
            <person name="Birren B.W."/>
            <person name="Azadi P."/>
            <person name="Lempicki R.A."/>
            <person name="Cuomo C.A."/>
            <person name="Kovacs J.A."/>
        </authorList>
    </citation>
    <scope>NUCLEOTIDE SEQUENCE [LARGE SCALE GENOMIC DNA]</scope>
    <source>
        <strain evidence="3">RU7</strain>
    </source>
</reference>
<accession>A0A0W4ZRS6</accession>
<dbReference type="EMBL" id="LFWA01000006">
    <property type="protein sequence ID" value="KTW31078.1"/>
    <property type="molecule type" value="Genomic_DNA"/>
</dbReference>
<evidence type="ECO:0000313" key="2">
    <source>
        <dbReference type="EMBL" id="KTW31078.1"/>
    </source>
</evidence>
<dbReference type="GO" id="GO:0051666">
    <property type="term" value="P:actin cortical patch localization"/>
    <property type="evidence" value="ECO:0007669"/>
    <property type="project" value="TreeGrafter"/>
</dbReference>
<feature type="domain" description="UDENN" evidence="1">
    <location>
        <begin position="7"/>
        <end position="471"/>
    </location>
</feature>
<organism evidence="2 3">
    <name type="scientific">Pneumocystis jirovecii (strain RU7)</name>
    <name type="common">Human pneumocystis pneumonia agent</name>
    <dbReference type="NCBI Taxonomy" id="1408657"/>
    <lineage>
        <taxon>Eukaryota</taxon>
        <taxon>Fungi</taxon>
        <taxon>Dikarya</taxon>
        <taxon>Ascomycota</taxon>
        <taxon>Taphrinomycotina</taxon>
        <taxon>Pneumocystomycetes</taxon>
        <taxon>Pneumocystaceae</taxon>
        <taxon>Pneumocystis</taxon>
    </lineage>
</organism>
<dbReference type="Proteomes" id="UP000053447">
    <property type="component" value="Unassembled WGS sequence"/>
</dbReference>
<dbReference type="PROSITE" id="PS50211">
    <property type="entry name" value="DENN"/>
    <property type="match status" value="1"/>
</dbReference>
<dbReference type="Pfam" id="PF08616">
    <property type="entry name" value="SPA"/>
    <property type="match status" value="1"/>
</dbReference>
<name>A0A0W4ZRS6_PNEJ7</name>
<dbReference type="InterPro" id="IPR012860">
    <property type="entry name" value="Afi1_N"/>
</dbReference>
<protein>
    <recommendedName>
        <fullName evidence="1">UDENN domain-containing protein</fullName>
    </recommendedName>
</protein>
<sequence>MPYHHVDYILVAEFDIDRGPTISQQYPHTIGSDTKYPFQTTQSNTNFLRLLAELMLPDQAHMRAEDWTIFFLHKDTSKSTKDEINIYENLEDTEESEPKLMYVLNLVNTKHDPDAKRGALVKAMAICTRHSFLHIYKPILLLALEKYIEHPKKTTLEQIFNSVNSMNLEMMPKLNIWERIILGNNDYKTMYYEKFPNSFLKDAVKRDCHEYETNIIYLGVRIPVKIPLDILPEVVGDFSLINLFQTFPKLLTKSFPLHAHLTTIGPHTHPIIVLMNGMLTQKRIVFLGHGQSASDVAKYVLAACAMASGLGVLRGFLERTFPYTDLSKIDYLLTIQGYIAGVTNPAFEHHPEWWDVLCNIDSGKIKISSHISPVNIPSHLENFFCDYTYEYQRNDIDTVFMDEMQHIISCKYGEHSVRSRWRDWILRFTKMACTYETLVYGSSQLSNQNAKNFIIPGTGWVWADETQKMRDLYMNMPRFEGWRNTSSYQYYIKDRLALNNIPIEKKFCLQHQLNRLKILRNMSYEDAEAIYITLNDNVRTTDELSQLLCYLPQLHGGLAPIAFGLFHPNPKVQFAIAELLERLDSHIAGRHFISDLNRFQKFAFSRILSKKSKLQKK</sequence>
<dbReference type="InterPro" id="IPR052809">
    <property type="entry name" value="Actin_polarity_regulatory"/>
</dbReference>
<dbReference type="Pfam" id="PF07792">
    <property type="entry name" value="Afi1"/>
    <property type="match status" value="1"/>
</dbReference>